<gene>
    <name evidence="2" type="ORF">LACBIDRAFT_330740</name>
</gene>
<protein>
    <submittedName>
        <fullName evidence="2">Predicted protein</fullName>
    </submittedName>
</protein>
<accession>B0DMA6</accession>
<sequence length="327" mass="36856">MPTRSYAQTTSKPLVPISFNYVAERPEMIQSLTMPPRTITVSGAAFSTSAGAQECFDKGDKSLLPLSTSGDITEYQVTAVDENGVEFKHKLPFGERNEKLKLDNKSLLGRVEVLTRRVHDLEQTQQRQQDADRVIHQWQMASTAVEAYERLLLREPRAVSKASRTAMNNHSIRDVSELRYLSIQHRMDENERSNRTQAALTIYNSIPLHYRQILDRLVRAKTALSQDRTPLAHPAVKKSEIAGFLAPHFGHQTNPATELLRTVQDNIDIILDRFTTATVPSTGHNTFGVPRACRSVHIGVLARQFLHIYNISLRGHISLGKRLEASQ</sequence>
<name>B0DMA6_LACBS</name>
<dbReference type="OrthoDB" id="10520967at2759"/>
<evidence type="ECO:0000256" key="1">
    <source>
        <dbReference type="SAM" id="Coils"/>
    </source>
</evidence>
<evidence type="ECO:0000313" key="3">
    <source>
        <dbReference type="Proteomes" id="UP000001194"/>
    </source>
</evidence>
<organism evidence="3">
    <name type="scientific">Laccaria bicolor (strain S238N-H82 / ATCC MYA-4686)</name>
    <name type="common">Bicoloured deceiver</name>
    <name type="synonym">Laccaria laccata var. bicolor</name>
    <dbReference type="NCBI Taxonomy" id="486041"/>
    <lineage>
        <taxon>Eukaryota</taxon>
        <taxon>Fungi</taxon>
        <taxon>Dikarya</taxon>
        <taxon>Basidiomycota</taxon>
        <taxon>Agaricomycotina</taxon>
        <taxon>Agaricomycetes</taxon>
        <taxon>Agaricomycetidae</taxon>
        <taxon>Agaricales</taxon>
        <taxon>Agaricineae</taxon>
        <taxon>Hydnangiaceae</taxon>
        <taxon>Laccaria</taxon>
    </lineage>
</organism>
<dbReference type="HOGENOM" id="CLU_850113_0_0_1"/>
<proteinExistence type="predicted"/>
<dbReference type="Proteomes" id="UP000001194">
    <property type="component" value="Unassembled WGS sequence"/>
</dbReference>
<evidence type="ECO:0000313" key="2">
    <source>
        <dbReference type="EMBL" id="EDR04247.1"/>
    </source>
</evidence>
<reference evidence="2 3" key="1">
    <citation type="journal article" date="2008" name="Nature">
        <title>The genome of Laccaria bicolor provides insights into mycorrhizal symbiosis.</title>
        <authorList>
            <person name="Martin F."/>
            <person name="Aerts A."/>
            <person name="Ahren D."/>
            <person name="Brun A."/>
            <person name="Danchin E.G.J."/>
            <person name="Duchaussoy F."/>
            <person name="Gibon J."/>
            <person name="Kohler A."/>
            <person name="Lindquist E."/>
            <person name="Pereda V."/>
            <person name="Salamov A."/>
            <person name="Shapiro H.J."/>
            <person name="Wuyts J."/>
            <person name="Blaudez D."/>
            <person name="Buee M."/>
            <person name="Brokstein P."/>
            <person name="Canbaeck B."/>
            <person name="Cohen D."/>
            <person name="Courty P.E."/>
            <person name="Coutinho P.M."/>
            <person name="Delaruelle C."/>
            <person name="Detter J.C."/>
            <person name="Deveau A."/>
            <person name="DiFazio S."/>
            <person name="Duplessis S."/>
            <person name="Fraissinet-Tachet L."/>
            <person name="Lucic E."/>
            <person name="Frey-Klett P."/>
            <person name="Fourrey C."/>
            <person name="Feussner I."/>
            <person name="Gay G."/>
            <person name="Grimwood J."/>
            <person name="Hoegger P.J."/>
            <person name="Jain P."/>
            <person name="Kilaru S."/>
            <person name="Labbe J."/>
            <person name="Lin Y.C."/>
            <person name="Legue V."/>
            <person name="Le Tacon F."/>
            <person name="Marmeisse R."/>
            <person name="Melayah D."/>
            <person name="Montanini B."/>
            <person name="Muratet M."/>
            <person name="Nehls U."/>
            <person name="Niculita-Hirzel H."/>
            <person name="Oudot-Le Secq M.P."/>
            <person name="Peter M."/>
            <person name="Quesneville H."/>
            <person name="Rajashekar B."/>
            <person name="Reich M."/>
            <person name="Rouhier N."/>
            <person name="Schmutz J."/>
            <person name="Yin T."/>
            <person name="Chalot M."/>
            <person name="Henrissat B."/>
            <person name="Kuees U."/>
            <person name="Lucas S."/>
            <person name="Van de Peer Y."/>
            <person name="Podila G.K."/>
            <person name="Polle A."/>
            <person name="Pukkila P.J."/>
            <person name="Richardson P.M."/>
            <person name="Rouze P."/>
            <person name="Sanders I.R."/>
            <person name="Stajich J.E."/>
            <person name="Tunlid A."/>
            <person name="Tuskan G."/>
            <person name="Grigoriev I.V."/>
        </authorList>
    </citation>
    <scope>NUCLEOTIDE SEQUENCE [LARGE SCALE GENOMIC DNA]</scope>
    <source>
        <strain evidence="3">S238N-H82 / ATCC MYA-4686</strain>
    </source>
</reference>
<dbReference type="GeneID" id="6080769"/>
<dbReference type="EMBL" id="DS547119">
    <property type="protein sequence ID" value="EDR04247.1"/>
    <property type="molecule type" value="Genomic_DNA"/>
</dbReference>
<keyword evidence="1" id="KW-0175">Coiled coil</keyword>
<dbReference type="InParanoid" id="B0DMA6"/>
<dbReference type="KEGG" id="lbc:LACBIDRAFT_330740"/>
<dbReference type="RefSeq" id="XP_001885138.1">
    <property type="nucleotide sequence ID" value="XM_001885103.1"/>
</dbReference>
<feature type="coiled-coil region" evidence="1">
    <location>
        <begin position="97"/>
        <end position="131"/>
    </location>
</feature>
<keyword evidence="3" id="KW-1185">Reference proteome</keyword>
<dbReference type="AlphaFoldDB" id="B0DMA6"/>